<dbReference type="Proteomes" id="UP001470230">
    <property type="component" value="Unassembled WGS sequence"/>
</dbReference>
<keyword evidence="2" id="KW-1133">Transmembrane helix</keyword>
<reference evidence="4 5" key="1">
    <citation type="submission" date="2024-04" db="EMBL/GenBank/DDBJ databases">
        <title>Tritrichomonas musculus Genome.</title>
        <authorList>
            <person name="Alves-Ferreira E."/>
            <person name="Grigg M."/>
            <person name="Lorenzi H."/>
            <person name="Galac M."/>
        </authorList>
    </citation>
    <scope>NUCLEOTIDE SEQUENCE [LARGE SCALE GENOMIC DNA]</scope>
    <source>
        <strain evidence="4 5">EAF2021</strain>
    </source>
</reference>
<sequence length="1096" mass="124650">MLFYLLLLVLIKGEESITSSLDESIPSSLDESIPSTEGNTIPSTIEDTKNRTIRVVTFYDYEVEITNENDVLNIEVPNNTFILISSLDGYNASIYKSREVSEENYVQSVYPDPMNRLIYFKFEGLLIITSTKDSLKFKFHSLPIDKINTDKKLIQQLVVSTNTKETFNIYPSSYSGSKTYVNYTYGLGKIAVWFAKDQVTNTTVFSEPPKSIIHCAFPFDDPENDADISFTDIKPTTKTQICSKSKLFILDEKTSEKFPIFIDDKSNVKNNDDHYDNFRAAINSIDSNNDTVVIQRGKSDDRLRLREIYTMDIFKEGLSSLDFTLSNLYDIRSVKTSIFIFPLKEEISINKENDIFGIYVYNYKNIKIQSNNDQANLNTVDYKYIMLSYDSLDLEKKFIISTSPTEKLIIDESSNKNANYTNEINSYYYIMASLQDIETTVTFTGKITVTLIKTEKCETIEIESGDKIEGPFKIEIDKGTKCEFVTALKGELKPNCTDNARLDFKLASSSALFSSKYQCAYNTYDATESQYSVINMNIVDVMKITTYNIIYIHDQKGWKGEIDDPAYTKPEELQFGPHLNITAFYYISSGYYAVSTVDLIMHKLEHDASFSIHISTHSTQIIRSSNGYSCSDLVVFNEIPSYFHISTRRNLNNSIYISSSGMSSVCLFPVFKIYNIGYRINLSGIFEVTDPKSRIEPPTHSFNSDDYFDGKLTQFNHYSGDSFVLGLIQVSGYRKEADIFVQYIYQYLESEEDNGILPDEPKFYSKVPIYSYKGINVINNMKSQNDNKDDDDDDNTDDGTFVIDKQVNGQNTIDMSNRDSYTLKCPKSTIVHFHKIDRIIIEAYDADGNLFQELNKDSVDRFINFGKSDGEIKIKKSLSGAKNLLEDLQVTYSYLVRNSSPAKERCDSVFISNDYRSKYIIGGINYKGSVGKANITIGNGRSFCAWFTYPAKMKVQLFNQLFDNYIIYNNNTEVEKSVYPIIEGTNILFILLRATSSDYRAELTLILPENTDTSVFDQNPICEVVTPPSTNGPIKDENTGKPTTEYSEGDPTSKLAIILIVVISVVVVAIIVIVVVVCVIKKRKNRDRNSTDEDQP</sequence>
<comment type="caution">
    <text evidence="4">The sequence shown here is derived from an EMBL/GenBank/DDBJ whole genome shotgun (WGS) entry which is preliminary data.</text>
</comment>
<proteinExistence type="predicted"/>
<feature type="signal peptide" evidence="3">
    <location>
        <begin position="1"/>
        <end position="16"/>
    </location>
</feature>
<name>A0ABR2HET3_9EUKA</name>
<keyword evidence="2" id="KW-0812">Transmembrane</keyword>
<evidence type="ECO:0000313" key="4">
    <source>
        <dbReference type="EMBL" id="KAK8844418.1"/>
    </source>
</evidence>
<feature type="region of interest" description="Disordered" evidence="1">
    <location>
        <begin position="781"/>
        <end position="800"/>
    </location>
</feature>
<dbReference type="EMBL" id="JAPFFF010000032">
    <property type="protein sequence ID" value="KAK8844418.1"/>
    <property type="molecule type" value="Genomic_DNA"/>
</dbReference>
<evidence type="ECO:0000313" key="5">
    <source>
        <dbReference type="Proteomes" id="UP001470230"/>
    </source>
</evidence>
<feature type="chain" id="PRO_5047443811" evidence="3">
    <location>
        <begin position="17"/>
        <end position="1096"/>
    </location>
</feature>
<keyword evidence="5" id="KW-1185">Reference proteome</keyword>
<keyword evidence="3" id="KW-0732">Signal</keyword>
<protein>
    <submittedName>
        <fullName evidence="4">Uncharacterized protein</fullName>
    </submittedName>
</protein>
<keyword evidence="2" id="KW-0472">Membrane</keyword>
<organism evidence="4 5">
    <name type="scientific">Tritrichomonas musculus</name>
    <dbReference type="NCBI Taxonomy" id="1915356"/>
    <lineage>
        <taxon>Eukaryota</taxon>
        <taxon>Metamonada</taxon>
        <taxon>Parabasalia</taxon>
        <taxon>Tritrichomonadida</taxon>
        <taxon>Tritrichomonadidae</taxon>
        <taxon>Tritrichomonas</taxon>
    </lineage>
</organism>
<feature type="transmembrane region" description="Helical" evidence="2">
    <location>
        <begin position="1055"/>
        <end position="1080"/>
    </location>
</feature>
<evidence type="ECO:0000256" key="2">
    <source>
        <dbReference type="SAM" id="Phobius"/>
    </source>
</evidence>
<feature type="region of interest" description="Disordered" evidence="1">
    <location>
        <begin position="1026"/>
        <end position="1049"/>
    </location>
</feature>
<evidence type="ECO:0000256" key="1">
    <source>
        <dbReference type="SAM" id="MobiDB-lite"/>
    </source>
</evidence>
<gene>
    <name evidence="4" type="ORF">M9Y10_024276</name>
</gene>
<feature type="compositionally biased region" description="Acidic residues" evidence="1">
    <location>
        <begin position="788"/>
        <end position="797"/>
    </location>
</feature>
<evidence type="ECO:0000256" key="3">
    <source>
        <dbReference type="SAM" id="SignalP"/>
    </source>
</evidence>
<accession>A0ABR2HET3</accession>